<dbReference type="AlphaFoldDB" id="A0A939J3X2"/>
<comment type="subcellular location">
    <subcellularLocation>
        <location evidence="1">Cell membrane</location>
        <topology evidence="1">Multi-pass membrane protein</topology>
    </subcellularLocation>
</comment>
<keyword evidence="4 6" id="KW-1133">Transmembrane helix</keyword>
<protein>
    <submittedName>
        <fullName evidence="7">Branched-chain amino acid ABC transporter permease</fullName>
    </submittedName>
</protein>
<dbReference type="EMBL" id="JAEKJZ010000001">
    <property type="protein sequence ID" value="MBN9670094.1"/>
    <property type="molecule type" value="Genomic_DNA"/>
</dbReference>
<accession>A0A939J3X2</accession>
<gene>
    <name evidence="7" type="ORF">JF539_07065</name>
</gene>
<feature type="transmembrane region" description="Helical" evidence="6">
    <location>
        <begin position="160"/>
        <end position="180"/>
    </location>
</feature>
<evidence type="ECO:0000256" key="6">
    <source>
        <dbReference type="SAM" id="Phobius"/>
    </source>
</evidence>
<evidence type="ECO:0000256" key="1">
    <source>
        <dbReference type="ARBA" id="ARBA00004651"/>
    </source>
</evidence>
<proteinExistence type="predicted"/>
<sequence length="326" mass="35021">MTKSFDKTEWGLMVALPVLICLIFVLPAWVVNYVQVSLGTGLVALGVTIQMRAGLVSFGQGLFFCVGGYSAGLAGKFLGISDVFLLLVLGLVSGILISFVLGFLLRRYREIFFAMLSLAVSMILFGLLSSTEELGSTDGFNLPQATYFGWAPEGDTGKTMLYAVTCVVTVIWAIALNRILRSPLGYINEAIRENELRVEYLGTSARQAVHVTYVIAAAVSATGGVLWAMALGHVDPEMTNWTTSGQFVFVSILAGTGNIVAPLIGTFILEIVRVYAVEVSPNTWQMILGTLMLLTIVFLPKGLWSLMNTAKKKTGTVPAAEAVAGE</sequence>
<name>A0A939J3X2_9HYPH</name>
<evidence type="ECO:0000256" key="2">
    <source>
        <dbReference type="ARBA" id="ARBA00022475"/>
    </source>
</evidence>
<dbReference type="GO" id="GO:0005886">
    <property type="term" value="C:plasma membrane"/>
    <property type="evidence" value="ECO:0007669"/>
    <property type="project" value="UniProtKB-SubCell"/>
</dbReference>
<comment type="caution">
    <text evidence="7">The sequence shown here is derived from an EMBL/GenBank/DDBJ whole genome shotgun (WGS) entry which is preliminary data.</text>
</comment>
<reference evidence="7" key="1">
    <citation type="submission" date="2020-12" db="EMBL/GenBank/DDBJ databases">
        <title>Oil enriched cultivation method for isolating marine PHA-producing bacteria.</title>
        <authorList>
            <person name="Zheng W."/>
            <person name="Yu S."/>
            <person name="Huang Y."/>
        </authorList>
    </citation>
    <scope>NUCLEOTIDE SEQUENCE</scope>
    <source>
        <strain evidence="7">SY-2-12</strain>
    </source>
</reference>
<dbReference type="PANTHER" id="PTHR30482">
    <property type="entry name" value="HIGH-AFFINITY BRANCHED-CHAIN AMINO ACID TRANSPORT SYSTEM PERMEASE"/>
    <property type="match status" value="1"/>
</dbReference>
<feature type="transmembrane region" description="Helical" evidence="6">
    <location>
        <begin position="246"/>
        <end position="272"/>
    </location>
</feature>
<dbReference type="CDD" id="cd06581">
    <property type="entry name" value="TM_PBP1_LivM_like"/>
    <property type="match status" value="1"/>
</dbReference>
<feature type="transmembrane region" description="Helical" evidence="6">
    <location>
        <begin position="111"/>
        <end position="128"/>
    </location>
</feature>
<evidence type="ECO:0000256" key="3">
    <source>
        <dbReference type="ARBA" id="ARBA00022692"/>
    </source>
</evidence>
<evidence type="ECO:0000313" key="7">
    <source>
        <dbReference type="EMBL" id="MBN9670094.1"/>
    </source>
</evidence>
<keyword evidence="2" id="KW-1003">Cell membrane</keyword>
<evidence type="ECO:0000313" key="8">
    <source>
        <dbReference type="Proteomes" id="UP000664096"/>
    </source>
</evidence>
<evidence type="ECO:0000256" key="5">
    <source>
        <dbReference type="ARBA" id="ARBA00023136"/>
    </source>
</evidence>
<dbReference type="RefSeq" id="WP_207139611.1">
    <property type="nucleotide sequence ID" value="NZ_JAEKJZ010000001.1"/>
</dbReference>
<feature type="transmembrane region" description="Helical" evidence="6">
    <location>
        <begin position="284"/>
        <end position="304"/>
    </location>
</feature>
<dbReference type="Pfam" id="PF02653">
    <property type="entry name" value="BPD_transp_2"/>
    <property type="match status" value="1"/>
</dbReference>
<dbReference type="GO" id="GO:0015658">
    <property type="term" value="F:branched-chain amino acid transmembrane transporter activity"/>
    <property type="evidence" value="ECO:0007669"/>
    <property type="project" value="InterPro"/>
</dbReference>
<dbReference type="Proteomes" id="UP000664096">
    <property type="component" value="Unassembled WGS sequence"/>
</dbReference>
<dbReference type="PANTHER" id="PTHR30482:SF17">
    <property type="entry name" value="ABC TRANSPORTER ATP-BINDING PROTEIN"/>
    <property type="match status" value="1"/>
</dbReference>
<dbReference type="InterPro" id="IPR043428">
    <property type="entry name" value="LivM-like"/>
</dbReference>
<keyword evidence="5 6" id="KW-0472">Membrane</keyword>
<feature type="transmembrane region" description="Helical" evidence="6">
    <location>
        <begin position="83"/>
        <end position="105"/>
    </location>
</feature>
<evidence type="ECO:0000256" key="4">
    <source>
        <dbReference type="ARBA" id="ARBA00022989"/>
    </source>
</evidence>
<feature type="transmembrane region" description="Helical" evidence="6">
    <location>
        <begin position="12"/>
        <end position="31"/>
    </location>
</feature>
<keyword evidence="3 6" id="KW-0812">Transmembrane</keyword>
<dbReference type="InterPro" id="IPR001851">
    <property type="entry name" value="ABC_transp_permease"/>
</dbReference>
<organism evidence="7 8">
    <name type="scientific">Roseibium aggregatum</name>
    <dbReference type="NCBI Taxonomy" id="187304"/>
    <lineage>
        <taxon>Bacteria</taxon>
        <taxon>Pseudomonadati</taxon>
        <taxon>Pseudomonadota</taxon>
        <taxon>Alphaproteobacteria</taxon>
        <taxon>Hyphomicrobiales</taxon>
        <taxon>Stappiaceae</taxon>
        <taxon>Roseibium</taxon>
    </lineage>
</organism>
<feature type="transmembrane region" description="Helical" evidence="6">
    <location>
        <begin position="51"/>
        <end position="71"/>
    </location>
</feature>